<reference evidence="2" key="1">
    <citation type="journal article" date="2020" name="Stud. Mycol.">
        <title>101 Dothideomycetes genomes: a test case for predicting lifestyles and emergence of pathogens.</title>
        <authorList>
            <person name="Haridas S."/>
            <person name="Albert R."/>
            <person name="Binder M."/>
            <person name="Bloem J."/>
            <person name="Labutti K."/>
            <person name="Salamov A."/>
            <person name="Andreopoulos B."/>
            <person name="Baker S."/>
            <person name="Barry K."/>
            <person name="Bills G."/>
            <person name="Bluhm B."/>
            <person name="Cannon C."/>
            <person name="Castanera R."/>
            <person name="Culley D."/>
            <person name="Daum C."/>
            <person name="Ezra D."/>
            <person name="Gonzalez J."/>
            <person name="Henrissat B."/>
            <person name="Kuo A."/>
            <person name="Liang C."/>
            <person name="Lipzen A."/>
            <person name="Lutzoni F."/>
            <person name="Magnuson J."/>
            <person name="Mondo S."/>
            <person name="Nolan M."/>
            <person name="Ohm R."/>
            <person name="Pangilinan J."/>
            <person name="Park H.-J."/>
            <person name="Ramirez L."/>
            <person name="Alfaro M."/>
            <person name="Sun H."/>
            <person name="Tritt A."/>
            <person name="Yoshinaga Y."/>
            <person name="Zwiers L.-H."/>
            <person name="Turgeon B."/>
            <person name="Goodwin S."/>
            <person name="Spatafora J."/>
            <person name="Crous P."/>
            <person name="Grigoriev I."/>
        </authorList>
    </citation>
    <scope>NUCLEOTIDE SEQUENCE</scope>
    <source>
        <strain evidence="2">CBS 130266</strain>
    </source>
</reference>
<proteinExistence type="predicted"/>
<keyword evidence="1" id="KW-1133">Transmembrane helix</keyword>
<protein>
    <submittedName>
        <fullName evidence="2">Uncharacterized protein</fullName>
    </submittedName>
</protein>
<sequence>MSVNALLPSEEQILTKIRTYIRLHVLLTAVLIAFHFADMAIYFLRNTTEPRLNRYTNIWLPRRDDKIIRDIASPTSYFKTIKMLVTLNFGQLVVFEFESCLRKFLHDKFSGAALELFIAVYEAIVPPLLPYGVNLVVHNFTAGVLEYITLPWRHLKRAGYTIVIGTNGKLYYQSDIDGRLFELMK</sequence>
<name>A0A9P4NTX1_9PEZI</name>
<evidence type="ECO:0000313" key="3">
    <source>
        <dbReference type="Proteomes" id="UP000800235"/>
    </source>
</evidence>
<comment type="caution">
    <text evidence="2">The sequence shown here is derived from an EMBL/GenBank/DDBJ whole genome shotgun (WGS) entry which is preliminary data.</text>
</comment>
<evidence type="ECO:0000256" key="1">
    <source>
        <dbReference type="SAM" id="Phobius"/>
    </source>
</evidence>
<dbReference type="EMBL" id="MU007028">
    <property type="protein sequence ID" value="KAF2432129.1"/>
    <property type="molecule type" value="Genomic_DNA"/>
</dbReference>
<keyword evidence="1" id="KW-0812">Transmembrane</keyword>
<keyword evidence="1" id="KW-0472">Membrane</keyword>
<accession>A0A9P4NTX1</accession>
<evidence type="ECO:0000313" key="2">
    <source>
        <dbReference type="EMBL" id="KAF2432129.1"/>
    </source>
</evidence>
<dbReference type="AlphaFoldDB" id="A0A9P4NTX1"/>
<keyword evidence="3" id="KW-1185">Reference proteome</keyword>
<gene>
    <name evidence="2" type="ORF">EJ08DRAFT_659469</name>
</gene>
<feature type="transmembrane region" description="Helical" evidence="1">
    <location>
        <begin position="20"/>
        <end position="44"/>
    </location>
</feature>
<organism evidence="2 3">
    <name type="scientific">Tothia fuscella</name>
    <dbReference type="NCBI Taxonomy" id="1048955"/>
    <lineage>
        <taxon>Eukaryota</taxon>
        <taxon>Fungi</taxon>
        <taxon>Dikarya</taxon>
        <taxon>Ascomycota</taxon>
        <taxon>Pezizomycotina</taxon>
        <taxon>Dothideomycetes</taxon>
        <taxon>Pleosporomycetidae</taxon>
        <taxon>Venturiales</taxon>
        <taxon>Cylindrosympodiaceae</taxon>
        <taxon>Tothia</taxon>
    </lineage>
</organism>
<dbReference type="Proteomes" id="UP000800235">
    <property type="component" value="Unassembled WGS sequence"/>
</dbReference>